<dbReference type="RefSeq" id="WP_083587845.1">
    <property type="nucleotide sequence ID" value="NZ_LT670849.1"/>
</dbReference>
<keyword evidence="4" id="KW-1185">Reference proteome</keyword>
<dbReference type="PANTHER" id="PTHR43798">
    <property type="entry name" value="MONOACYLGLYCEROL LIPASE"/>
    <property type="match status" value="1"/>
</dbReference>
<dbReference type="AlphaFoldDB" id="A0A1M7URR6"/>
<accession>A0A1M7URR6</accession>
<dbReference type="OrthoDB" id="9812774at2"/>
<dbReference type="SUPFAM" id="SSF53474">
    <property type="entry name" value="alpha/beta-Hydrolases"/>
    <property type="match status" value="1"/>
</dbReference>
<dbReference type="InterPro" id="IPR029058">
    <property type="entry name" value="AB_hydrolase_fold"/>
</dbReference>
<evidence type="ECO:0000256" key="1">
    <source>
        <dbReference type="SAM" id="SignalP"/>
    </source>
</evidence>
<keyword evidence="1" id="KW-0732">Signal</keyword>
<feature type="domain" description="AB hydrolase-1" evidence="2">
    <location>
        <begin position="42"/>
        <end position="263"/>
    </location>
</feature>
<dbReference type="Pfam" id="PF00561">
    <property type="entry name" value="Abhydrolase_1"/>
    <property type="match status" value="1"/>
</dbReference>
<name>A0A1M7URR6_9BRAD</name>
<evidence type="ECO:0000313" key="4">
    <source>
        <dbReference type="Proteomes" id="UP000184096"/>
    </source>
</evidence>
<protein>
    <submittedName>
        <fullName evidence="3">Pimeloyl-ACP methyl ester carboxylesterase</fullName>
    </submittedName>
</protein>
<proteinExistence type="predicted"/>
<evidence type="ECO:0000313" key="3">
    <source>
        <dbReference type="EMBL" id="SHN85586.1"/>
    </source>
</evidence>
<reference evidence="4" key="1">
    <citation type="submission" date="2016-11" db="EMBL/GenBank/DDBJ databases">
        <authorList>
            <person name="Varghese N."/>
            <person name="Submissions S."/>
        </authorList>
    </citation>
    <scope>NUCLEOTIDE SEQUENCE [LARGE SCALE GENOMIC DNA]</scope>
    <source>
        <strain evidence="4">GAS401</strain>
    </source>
</reference>
<dbReference type="InterPro" id="IPR050266">
    <property type="entry name" value="AB_hydrolase_sf"/>
</dbReference>
<dbReference type="PANTHER" id="PTHR43798:SF33">
    <property type="entry name" value="HYDROLASE, PUTATIVE (AFU_ORTHOLOGUE AFUA_2G14860)-RELATED"/>
    <property type="match status" value="1"/>
</dbReference>
<gene>
    <name evidence="3" type="ORF">SAMN05444170_6355</name>
</gene>
<dbReference type="EMBL" id="LT670849">
    <property type="protein sequence ID" value="SHN85586.1"/>
    <property type="molecule type" value="Genomic_DNA"/>
</dbReference>
<sequence>MAAALAVAWTTIVALPAQAEPEWKIAFYDDIRIEVAAEGRGPLIVMLPSRGRGAEDFDDVANELVKAGFRVLRPQPRGAALSLGPMQNLTLHDLARDIAVVIRNAGDGGPAIIVGHAFGSWVARMTAIDHPELVRGVVMVAAAAKAYPVGFPGAKELSEAVQKSGDFALPTSERLRYLRLAFFAPNSDPRAWLQGWHPAADEVQLAAGRATKQSEWWSGGGVPLLDLQGELDPFKPRTMSNEMRDEFGERVSVVVIPDASHALVQEQPNAAAAAILGWIAKLPQ</sequence>
<dbReference type="InterPro" id="IPR000073">
    <property type="entry name" value="AB_hydrolase_1"/>
</dbReference>
<feature type="chain" id="PRO_5011958084" evidence="1">
    <location>
        <begin position="20"/>
        <end position="284"/>
    </location>
</feature>
<organism evidence="3 4">
    <name type="scientific">Bradyrhizobium erythrophlei</name>
    <dbReference type="NCBI Taxonomy" id="1437360"/>
    <lineage>
        <taxon>Bacteria</taxon>
        <taxon>Pseudomonadati</taxon>
        <taxon>Pseudomonadota</taxon>
        <taxon>Alphaproteobacteria</taxon>
        <taxon>Hyphomicrobiales</taxon>
        <taxon>Nitrobacteraceae</taxon>
        <taxon>Bradyrhizobium</taxon>
    </lineage>
</organism>
<evidence type="ECO:0000259" key="2">
    <source>
        <dbReference type="Pfam" id="PF00561"/>
    </source>
</evidence>
<dbReference type="Gene3D" id="3.40.50.1820">
    <property type="entry name" value="alpha/beta hydrolase"/>
    <property type="match status" value="1"/>
</dbReference>
<feature type="signal peptide" evidence="1">
    <location>
        <begin position="1"/>
        <end position="19"/>
    </location>
</feature>
<dbReference type="Proteomes" id="UP000184096">
    <property type="component" value="Chromosome I"/>
</dbReference>
<dbReference type="GO" id="GO:0016020">
    <property type="term" value="C:membrane"/>
    <property type="evidence" value="ECO:0007669"/>
    <property type="project" value="TreeGrafter"/>
</dbReference>